<sequence>MTEELFSLKDEFSKMTGIRTPKELRNLCQEAIDSISALSLPISAIDNPVVTCIASIFTKYQDKYAKNYVPILCDCIINHVFSGNALTSVTYSLLLILNECVDWKTVHKLSSFLQTSVLEDFPDTSVVQSYFSIVLQLMAHKDENISGVCYASFQSMIDILIDAVKSYNKDEIPKDFLTICTDIFGMKSNQFEKPLYFILFLLFNDLSCISVGQKMRFLICQIVPKNVIFDVLEMILSDYIDLFRICPQLTSVFESTVIQSMSDYDSIPFITAFVNCCHEQNPSLCSSLFTEFLEKWKNETFSCLYFFYAIFLFNDGKMPLYLINNENFDGLSIIANLFKKIRSIVDLEKVPESALEFTLKIKTFKRANQEPTFMLTAPVEIVVTSINSFIPFFIKHKRIAASNKSNNSSENNSNEEINNKLDESTASNQNEESSNANINTESGNNDLILEQFNKLFEYTADDVRDVFFYGLKYSTLSSFDVISKSFIKFISESKLQFSDLEVLISFDVLSDSQKLNETERTNFSIQEKKLRWDQVLNRIALDCPQIFASNWYLLFASLFAVSEETVDLSPSFARHFDDEETKKVLQSLIAVRPFPHLFINDFLISNIDRFEKLWPILDEFFDEEIGRNSKIDDKIFELFIDMILKAFVSKTERQLLELGTKILKSTKSVSIDKKLIVLKELKNVFAQQSQELKNGYPFLFEILDPEMYDKDLLTSAFQMFSVICTDYIHTADPVYVRPCLELIFKYAQQAKDINISLSSFDLIWNVVKIMEKNDDNWTHFLFKISDLFFDSRNDVAHCAVKTFFTYITSNYQQISTKTIDYFRNKGFTNIVNRFSFQNQESLSVLQQILYEIIHFFVTFWDNFNLSNSEIDFYIRKNEELIMNCTVNDLIVNAYQFYECLVGEGIIDNDLNNLVVESLTRLSDNKLVKIENINSSVVSQFGRTIGNLLKSFPRRLTDVDQYSEKDSLAFKSYLQIIEHIAVTYRTENYIHITTQRTLDALSYIIPYVPIKEAEESLEILKHLYLSDNEKIKNAVVKEMEDAFLTCFHPISNETNERSESSNTESETVDEKEDEKRGNRRKWIVIQCKEEILSAYGKRFAEKLVSNKVTWGEKENINEIKDLFVSIKEKYPDLANNVDERIKEME</sequence>
<accession>A0ABR2KML6</accession>
<comment type="caution">
    <text evidence="2">The sequence shown here is derived from an EMBL/GenBank/DDBJ whole genome shotgun (WGS) entry which is preliminary data.</text>
</comment>
<dbReference type="Proteomes" id="UP001470230">
    <property type="component" value="Unassembled WGS sequence"/>
</dbReference>
<dbReference type="EMBL" id="JAPFFF010000004">
    <property type="protein sequence ID" value="KAK8892360.1"/>
    <property type="molecule type" value="Genomic_DNA"/>
</dbReference>
<organism evidence="2 3">
    <name type="scientific">Tritrichomonas musculus</name>
    <dbReference type="NCBI Taxonomy" id="1915356"/>
    <lineage>
        <taxon>Eukaryota</taxon>
        <taxon>Metamonada</taxon>
        <taxon>Parabasalia</taxon>
        <taxon>Tritrichomonadida</taxon>
        <taxon>Tritrichomonadidae</taxon>
        <taxon>Tritrichomonas</taxon>
    </lineage>
</organism>
<gene>
    <name evidence="2" type="ORF">M9Y10_029586</name>
</gene>
<dbReference type="SUPFAM" id="SSF48371">
    <property type="entry name" value="ARM repeat"/>
    <property type="match status" value="1"/>
</dbReference>
<evidence type="ECO:0000313" key="2">
    <source>
        <dbReference type="EMBL" id="KAK8892360.1"/>
    </source>
</evidence>
<feature type="region of interest" description="Disordered" evidence="1">
    <location>
        <begin position="1052"/>
        <end position="1072"/>
    </location>
</feature>
<evidence type="ECO:0000313" key="3">
    <source>
        <dbReference type="Proteomes" id="UP001470230"/>
    </source>
</evidence>
<evidence type="ECO:0000256" key="1">
    <source>
        <dbReference type="SAM" id="MobiDB-lite"/>
    </source>
</evidence>
<protein>
    <submittedName>
        <fullName evidence="2">Endocytosis and vacuole integrity protein</fullName>
    </submittedName>
</protein>
<dbReference type="InterPro" id="IPR016024">
    <property type="entry name" value="ARM-type_fold"/>
</dbReference>
<keyword evidence="3" id="KW-1185">Reference proteome</keyword>
<proteinExistence type="predicted"/>
<reference evidence="2 3" key="1">
    <citation type="submission" date="2024-04" db="EMBL/GenBank/DDBJ databases">
        <title>Tritrichomonas musculus Genome.</title>
        <authorList>
            <person name="Alves-Ferreira E."/>
            <person name="Grigg M."/>
            <person name="Lorenzi H."/>
            <person name="Galac M."/>
        </authorList>
    </citation>
    <scope>NUCLEOTIDE SEQUENCE [LARGE SCALE GENOMIC DNA]</scope>
    <source>
        <strain evidence="2 3">EAF2021</strain>
    </source>
</reference>
<name>A0ABR2KML6_9EUKA</name>